<name>A0A2W5SIS5_9BACT</name>
<proteinExistence type="predicted"/>
<keyword evidence="1" id="KW-0732">Signal</keyword>
<dbReference type="EMBL" id="QFQP01000128">
    <property type="protein sequence ID" value="PZR03069.1"/>
    <property type="molecule type" value="Genomic_DNA"/>
</dbReference>
<sequence>MCGMVGAMTRYRRIIPAIGLLMLAACTPSHFEPPQLAGRPALVDDAGKPRLWVLTKQEEQRQVAVGGPGRRSGGSRDDTFFHFDLQALDTETARPLWKQRLLTLGDDEARGTRPSRVIGSAAHGALLGQDGGVVWLVLDNEPWAVSAADGKPIANEAGIEERNPELKGLLPSESKFYGFDQGLVVMTADARQLVIRGPALKAVPYVPVPVPVAPPELKSNGTPRIVPLRIAIGDVPARLVELDGQRIGLYSDAEARDAADDTFGDHLRYPYSILKEGAQVRRRFWHANTVPTTRFDETFDRFTAFTPIDPAPTFLNGRFVKVPGTDDAMPLDPPAGVLVWHNTRIDNEGRLAVTRLDTTLKSLWTTELPISETPNSPAVSYWLLPGRLLVMGARQTLEDGVTSWQTHVVSVALADGSSTTWQMDAK</sequence>
<gene>
    <name evidence="2" type="ORF">DI536_36395</name>
</gene>
<reference evidence="2 3" key="1">
    <citation type="submission" date="2017-08" db="EMBL/GenBank/DDBJ databases">
        <title>Infants hospitalized years apart are colonized by the same room-sourced microbial strains.</title>
        <authorList>
            <person name="Brooks B."/>
            <person name="Olm M.R."/>
            <person name="Firek B.A."/>
            <person name="Baker R."/>
            <person name="Thomas B.C."/>
            <person name="Morowitz M.J."/>
            <person name="Banfield J.F."/>
        </authorList>
    </citation>
    <scope>NUCLEOTIDE SEQUENCE [LARGE SCALE GENOMIC DNA]</scope>
    <source>
        <strain evidence="2">S2_003_000_R2_14</strain>
    </source>
</reference>
<feature type="chain" id="PRO_5015994826" description="Lipoprotein" evidence="1">
    <location>
        <begin position="32"/>
        <end position="426"/>
    </location>
</feature>
<feature type="signal peptide" evidence="1">
    <location>
        <begin position="1"/>
        <end position="31"/>
    </location>
</feature>
<evidence type="ECO:0000256" key="1">
    <source>
        <dbReference type="SAM" id="SignalP"/>
    </source>
</evidence>
<dbReference type="AlphaFoldDB" id="A0A2W5SIS5"/>
<dbReference type="InterPro" id="IPR048161">
    <property type="entry name" value="PA2928-like"/>
</dbReference>
<protein>
    <recommendedName>
        <fullName evidence="4">Lipoprotein</fullName>
    </recommendedName>
</protein>
<organism evidence="2 3">
    <name type="scientific">Archangium gephyra</name>
    <dbReference type="NCBI Taxonomy" id="48"/>
    <lineage>
        <taxon>Bacteria</taxon>
        <taxon>Pseudomonadati</taxon>
        <taxon>Myxococcota</taxon>
        <taxon>Myxococcia</taxon>
        <taxon>Myxococcales</taxon>
        <taxon>Cystobacterineae</taxon>
        <taxon>Archangiaceae</taxon>
        <taxon>Archangium</taxon>
    </lineage>
</organism>
<dbReference type="NCBIfam" id="NF041516">
    <property type="entry name" value="PA2928_fam"/>
    <property type="match status" value="1"/>
</dbReference>
<evidence type="ECO:0000313" key="2">
    <source>
        <dbReference type="EMBL" id="PZR03069.1"/>
    </source>
</evidence>
<comment type="caution">
    <text evidence="2">The sequence shown here is derived from an EMBL/GenBank/DDBJ whole genome shotgun (WGS) entry which is preliminary data.</text>
</comment>
<evidence type="ECO:0008006" key="4">
    <source>
        <dbReference type="Google" id="ProtNLM"/>
    </source>
</evidence>
<dbReference type="Proteomes" id="UP000249061">
    <property type="component" value="Unassembled WGS sequence"/>
</dbReference>
<evidence type="ECO:0000313" key="3">
    <source>
        <dbReference type="Proteomes" id="UP000249061"/>
    </source>
</evidence>
<accession>A0A2W5SIS5</accession>